<dbReference type="SMART" id="SM00388">
    <property type="entry name" value="HisKA"/>
    <property type="match status" value="1"/>
</dbReference>
<dbReference type="SUPFAM" id="SSF55874">
    <property type="entry name" value="ATPase domain of HSP90 chaperone/DNA topoisomerase II/histidine kinase"/>
    <property type="match status" value="1"/>
</dbReference>
<feature type="domain" description="Histidine kinase" evidence="9">
    <location>
        <begin position="195"/>
        <end position="464"/>
    </location>
</feature>
<keyword evidence="3" id="KW-0597">Phosphoprotein</keyword>
<evidence type="ECO:0000256" key="4">
    <source>
        <dbReference type="ARBA" id="ARBA00022679"/>
    </source>
</evidence>
<dbReference type="Gene3D" id="1.10.287.130">
    <property type="match status" value="1"/>
</dbReference>
<dbReference type="SMART" id="SM00387">
    <property type="entry name" value="HATPase_c"/>
    <property type="match status" value="1"/>
</dbReference>
<dbReference type="InterPro" id="IPR035965">
    <property type="entry name" value="PAS-like_dom_sf"/>
</dbReference>
<evidence type="ECO:0000256" key="3">
    <source>
        <dbReference type="ARBA" id="ARBA00022553"/>
    </source>
</evidence>
<name>A0A951P8K5_9CYAN</name>
<evidence type="ECO:0000256" key="7">
    <source>
        <dbReference type="ARBA" id="ARBA00023136"/>
    </source>
</evidence>
<dbReference type="GO" id="GO:0004721">
    <property type="term" value="F:phosphoprotein phosphatase activity"/>
    <property type="evidence" value="ECO:0007669"/>
    <property type="project" value="TreeGrafter"/>
</dbReference>
<dbReference type="InterPro" id="IPR036097">
    <property type="entry name" value="HisK_dim/P_sf"/>
</dbReference>
<reference evidence="11" key="1">
    <citation type="submission" date="2021-05" db="EMBL/GenBank/DDBJ databases">
        <authorList>
            <person name="Pietrasiak N."/>
            <person name="Ward R."/>
            <person name="Stajich J.E."/>
            <person name="Kurbessoian T."/>
        </authorList>
    </citation>
    <scope>NUCLEOTIDE SEQUENCE</scope>
    <source>
        <strain evidence="11">GSE-TBD4-15B</strain>
    </source>
</reference>
<comment type="catalytic activity">
    <reaction evidence="1">
        <text>ATP + protein L-histidine = ADP + protein N-phospho-L-histidine.</text>
        <dbReference type="EC" id="2.7.13.3"/>
    </reaction>
</comment>
<evidence type="ECO:0000256" key="8">
    <source>
        <dbReference type="SAM" id="MobiDB-lite"/>
    </source>
</evidence>
<dbReference type="GO" id="GO:0000155">
    <property type="term" value="F:phosphorelay sensor kinase activity"/>
    <property type="evidence" value="ECO:0007669"/>
    <property type="project" value="InterPro"/>
</dbReference>
<dbReference type="EC" id="2.7.13.3" evidence="2"/>
<keyword evidence="6" id="KW-0902">Two-component regulatory system</keyword>
<feature type="domain" description="PAS" evidence="10">
    <location>
        <begin position="66"/>
        <end position="107"/>
    </location>
</feature>
<keyword evidence="4" id="KW-0808">Transferase</keyword>
<dbReference type="CDD" id="cd00075">
    <property type="entry name" value="HATPase"/>
    <property type="match status" value="1"/>
</dbReference>
<dbReference type="InterPro" id="IPR003594">
    <property type="entry name" value="HATPase_dom"/>
</dbReference>
<evidence type="ECO:0000256" key="5">
    <source>
        <dbReference type="ARBA" id="ARBA00022777"/>
    </source>
</evidence>
<dbReference type="PANTHER" id="PTHR45453">
    <property type="entry name" value="PHOSPHATE REGULON SENSOR PROTEIN PHOR"/>
    <property type="match status" value="1"/>
</dbReference>
<evidence type="ECO:0000256" key="2">
    <source>
        <dbReference type="ARBA" id="ARBA00012438"/>
    </source>
</evidence>
<dbReference type="InterPro" id="IPR050351">
    <property type="entry name" value="BphY/WalK/GraS-like"/>
</dbReference>
<dbReference type="PROSITE" id="PS50112">
    <property type="entry name" value="PAS"/>
    <property type="match status" value="1"/>
</dbReference>
<dbReference type="CDD" id="cd00130">
    <property type="entry name" value="PAS"/>
    <property type="match status" value="1"/>
</dbReference>
<dbReference type="PANTHER" id="PTHR45453:SF1">
    <property type="entry name" value="PHOSPHATE REGULON SENSOR PROTEIN PHOR"/>
    <property type="match status" value="1"/>
</dbReference>
<keyword evidence="7" id="KW-0472">Membrane</keyword>
<dbReference type="Proteomes" id="UP000707356">
    <property type="component" value="Unassembled WGS sequence"/>
</dbReference>
<reference evidence="11" key="2">
    <citation type="journal article" date="2022" name="Microbiol. Resour. Announc.">
        <title>Metagenome Sequencing to Explore Phylogenomics of Terrestrial Cyanobacteria.</title>
        <authorList>
            <person name="Ward R.D."/>
            <person name="Stajich J.E."/>
            <person name="Johansen J.R."/>
            <person name="Huntemann M."/>
            <person name="Clum A."/>
            <person name="Foster B."/>
            <person name="Foster B."/>
            <person name="Roux S."/>
            <person name="Palaniappan K."/>
            <person name="Varghese N."/>
            <person name="Mukherjee S."/>
            <person name="Reddy T.B.K."/>
            <person name="Daum C."/>
            <person name="Copeland A."/>
            <person name="Chen I.A."/>
            <person name="Ivanova N.N."/>
            <person name="Kyrpides N.C."/>
            <person name="Shapiro N."/>
            <person name="Eloe-Fadrosh E.A."/>
            <person name="Pietrasiak N."/>
        </authorList>
    </citation>
    <scope>NUCLEOTIDE SEQUENCE</scope>
    <source>
        <strain evidence="11">GSE-TBD4-15B</strain>
    </source>
</reference>
<evidence type="ECO:0000313" key="11">
    <source>
        <dbReference type="EMBL" id="MBW4464598.1"/>
    </source>
</evidence>
<dbReference type="CDD" id="cd00082">
    <property type="entry name" value="HisKA"/>
    <property type="match status" value="1"/>
</dbReference>
<dbReference type="InterPro" id="IPR036890">
    <property type="entry name" value="HATPase_C_sf"/>
</dbReference>
<proteinExistence type="predicted"/>
<dbReference type="AlphaFoldDB" id="A0A951P8K5"/>
<sequence length="484" mass="54431">MVIPAFLFGLTIGLLLLVWQRQRQDARLKQILGKLASRTQSPFPLASQVSIAVAQQRREQQDMLQELTLLRQILQAAPVGYLQVDDENRLLWCNPQARQILGIPDAESKPRLLLELVRSYELDALIEQTRDAEQPCQSSWTFYPMSADPTHLSQQSVLTLQGYGLPLPNHEVGIFLENRQEIVALMQQRDRWTSDLAHELKTPLTSIRLVAETLQTRLDPSLRSWVDRLINETLRLSTLVQDLLDLSQIQRGTLRNVQLRPIELVGLIQAVWHSLEPLARRKNLQLDYCGPSHLIMQADEPRLHRLLINLLDNSIKYSPAEQTIRVKVSLELAADLPSSNLSSDLSSNLSSEADWLCLEIIDQGPGFPEKALPYVFERFYRADPSRARLALEALNHRSSPEPNSPVPDPPTINSSISDGHIQGGSGLGLSIVRQIVEAHHGTISASNHPETGGAWLQVRLPWQLATEPPLESRRLDPPLSPPQP</sequence>
<keyword evidence="5 11" id="KW-0418">Kinase</keyword>
<dbReference type="SMART" id="SM00091">
    <property type="entry name" value="PAS"/>
    <property type="match status" value="1"/>
</dbReference>
<evidence type="ECO:0000259" key="9">
    <source>
        <dbReference type="PROSITE" id="PS50109"/>
    </source>
</evidence>
<dbReference type="EMBL" id="JAHHHV010000016">
    <property type="protein sequence ID" value="MBW4464598.1"/>
    <property type="molecule type" value="Genomic_DNA"/>
</dbReference>
<evidence type="ECO:0000256" key="6">
    <source>
        <dbReference type="ARBA" id="ARBA00023012"/>
    </source>
</evidence>
<dbReference type="Gene3D" id="3.30.450.20">
    <property type="entry name" value="PAS domain"/>
    <property type="match status" value="1"/>
</dbReference>
<gene>
    <name evidence="11" type="ORF">KME07_04035</name>
</gene>
<dbReference type="GO" id="GO:0016036">
    <property type="term" value="P:cellular response to phosphate starvation"/>
    <property type="evidence" value="ECO:0007669"/>
    <property type="project" value="TreeGrafter"/>
</dbReference>
<evidence type="ECO:0000313" key="12">
    <source>
        <dbReference type="Proteomes" id="UP000707356"/>
    </source>
</evidence>
<dbReference type="PRINTS" id="PR00344">
    <property type="entry name" value="BCTRLSENSOR"/>
</dbReference>
<accession>A0A951P8K5</accession>
<dbReference type="InterPro" id="IPR000014">
    <property type="entry name" value="PAS"/>
</dbReference>
<dbReference type="InterPro" id="IPR004358">
    <property type="entry name" value="Sig_transdc_His_kin-like_C"/>
</dbReference>
<protein>
    <recommendedName>
        <fullName evidence="2">histidine kinase</fullName>
        <ecNumber evidence="2">2.7.13.3</ecNumber>
    </recommendedName>
</protein>
<dbReference type="Pfam" id="PF00512">
    <property type="entry name" value="HisKA"/>
    <property type="match status" value="1"/>
</dbReference>
<feature type="region of interest" description="Disordered" evidence="8">
    <location>
        <begin position="395"/>
        <end position="419"/>
    </location>
</feature>
<dbReference type="InterPro" id="IPR005467">
    <property type="entry name" value="His_kinase_dom"/>
</dbReference>
<dbReference type="InterPro" id="IPR003661">
    <property type="entry name" value="HisK_dim/P_dom"/>
</dbReference>
<dbReference type="SUPFAM" id="SSF47384">
    <property type="entry name" value="Homodimeric domain of signal transducing histidine kinase"/>
    <property type="match status" value="1"/>
</dbReference>
<evidence type="ECO:0000259" key="10">
    <source>
        <dbReference type="PROSITE" id="PS50112"/>
    </source>
</evidence>
<dbReference type="Pfam" id="PF02518">
    <property type="entry name" value="HATPase_c"/>
    <property type="match status" value="2"/>
</dbReference>
<dbReference type="Pfam" id="PF13188">
    <property type="entry name" value="PAS_8"/>
    <property type="match status" value="1"/>
</dbReference>
<organism evidence="11 12">
    <name type="scientific">Pegethrix bostrychoides GSE-TBD4-15B</name>
    <dbReference type="NCBI Taxonomy" id="2839662"/>
    <lineage>
        <taxon>Bacteria</taxon>
        <taxon>Bacillati</taxon>
        <taxon>Cyanobacteriota</taxon>
        <taxon>Cyanophyceae</taxon>
        <taxon>Oculatellales</taxon>
        <taxon>Oculatellaceae</taxon>
        <taxon>Pegethrix</taxon>
    </lineage>
</organism>
<dbReference type="SUPFAM" id="SSF55785">
    <property type="entry name" value="PYP-like sensor domain (PAS domain)"/>
    <property type="match status" value="1"/>
</dbReference>
<dbReference type="Gene3D" id="3.30.565.10">
    <property type="entry name" value="Histidine kinase-like ATPase, C-terminal domain"/>
    <property type="match status" value="1"/>
</dbReference>
<dbReference type="PROSITE" id="PS50109">
    <property type="entry name" value="HIS_KIN"/>
    <property type="match status" value="1"/>
</dbReference>
<dbReference type="GO" id="GO:0005886">
    <property type="term" value="C:plasma membrane"/>
    <property type="evidence" value="ECO:0007669"/>
    <property type="project" value="TreeGrafter"/>
</dbReference>
<evidence type="ECO:0000256" key="1">
    <source>
        <dbReference type="ARBA" id="ARBA00000085"/>
    </source>
</evidence>
<comment type="caution">
    <text evidence="11">The sequence shown here is derived from an EMBL/GenBank/DDBJ whole genome shotgun (WGS) entry which is preliminary data.</text>
</comment>